<evidence type="ECO:0000256" key="1">
    <source>
        <dbReference type="ARBA" id="ARBA00022636"/>
    </source>
</evidence>
<reference evidence="6 7" key="1">
    <citation type="submission" date="2022-02" db="EMBL/GenBank/DDBJ databases">
        <title>The genome sequence of Shewanella sp. 3B26.</title>
        <authorList>
            <person name="Du J."/>
        </authorList>
    </citation>
    <scope>NUCLEOTIDE SEQUENCE [LARGE SCALE GENOMIC DNA]</scope>
    <source>
        <strain evidence="6 7">3B26</strain>
    </source>
</reference>
<keyword evidence="2" id="KW-0547">Nucleotide-binding</keyword>
<accession>A0AAJ1BIU4</accession>
<dbReference type="Pfam" id="PF07238">
    <property type="entry name" value="PilZ"/>
    <property type="match status" value="1"/>
</dbReference>
<sequence length="251" mass="28241">MRSMTNQANNKPKTLYSKDREKAVSGLMAMDHIDHGSEVSVEITTPLGQRLTANTHFIGYDNKKHIFYSLPSMKPAEMDLYLQVGFWVFVTCISERAEGAIVKFKTCIDHVIRTPVGLMILKLPEQATLFQLRGEMRYQLNINGFLLTAQRRMEVALKDISMSGCCFSYQGIAPVFESGQEMTLEVASPDSGETFPLSGIIRNRRVHRGRQEYGLQFDDAGTGNCKKLLSRLIFDGAKLVFRQPKPAPKAQ</sequence>
<dbReference type="AlphaFoldDB" id="A0AAJ1BIU4"/>
<evidence type="ECO:0000256" key="3">
    <source>
        <dbReference type="ARBA" id="ARBA00023143"/>
    </source>
</evidence>
<feature type="domain" description="Type III secretion system flagellar brake protein YcgR PilZN" evidence="5">
    <location>
        <begin position="35"/>
        <end position="124"/>
    </location>
</feature>
<evidence type="ECO:0000313" key="6">
    <source>
        <dbReference type="EMBL" id="MCH4295631.1"/>
    </source>
</evidence>
<dbReference type="Gene3D" id="2.40.10.220">
    <property type="entry name" value="predicted glycosyltransferase like domains"/>
    <property type="match status" value="1"/>
</dbReference>
<dbReference type="GO" id="GO:0035438">
    <property type="term" value="F:cyclic-di-GMP binding"/>
    <property type="evidence" value="ECO:0007669"/>
    <property type="project" value="InterPro"/>
</dbReference>
<evidence type="ECO:0000313" key="7">
    <source>
        <dbReference type="Proteomes" id="UP001297581"/>
    </source>
</evidence>
<keyword evidence="6" id="KW-0966">Cell projection</keyword>
<dbReference type="RefSeq" id="WP_240591811.1">
    <property type="nucleotide sequence ID" value="NZ_JAKUDL010000005.1"/>
</dbReference>
<organism evidence="6 7">
    <name type="scientific">Shewanella zhuhaiensis</name>
    <dbReference type="NCBI Taxonomy" id="2919576"/>
    <lineage>
        <taxon>Bacteria</taxon>
        <taxon>Pseudomonadati</taxon>
        <taxon>Pseudomonadota</taxon>
        <taxon>Gammaproteobacteria</taxon>
        <taxon>Alteromonadales</taxon>
        <taxon>Shewanellaceae</taxon>
        <taxon>Shewanella</taxon>
    </lineage>
</organism>
<feature type="domain" description="PilZ" evidence="4">
    <location>
        <begin position="131"/>
        <end position="234"/>
    </location>
</feature>
<dbReference type="InterPro" id="IPR009926">
    <property type="entry name" value="T3SS_YcgR_PilZN"/>
</dbReference>
<evidence type="ECO:0000256" key="2">
    <source>
        <dbReference type="ARBA" id="ARBA00022741"/>
    </source>
</evidence>
<proteinExistence type="predicted"/>
<keyword evidence="1" id="KW-0973">c-di-GMP</keyword>
<keyword evidence="3" id="KW-0975">Bacterial flagellum</keyword>
<dbReference type="EMBL" id="JAKUDL010000005">
    <property type="protein sequence ID" value="MCH4295631.1"/>
    <property type="molecule type" value="Genomic_DNA"/>
</dbReference>
<dbReference type="Gene3D" id="2.30.110.10">
    <property type="entry name" value="Electron Transport, Fmn-binding Protein, Chain A"/>
    <property type="match status" value="1"/>
</dbReference>
<dbReference type="Pfam" id="PF12945">
    <property type="entry name" value="PilZNR"/>
    <property type="match status" value="1"/>
</dbReference>
<protein>
    <submittedName>
        <fullName evidence="6">Flagellar brake protein</fullName>
    </submittedName>
</protein>
<gene>
    <name evidence="6" type="ORF">MJ923_15085</name>
</gene>
<keyword evidence="6" id="KW-0282">Flagellum</keyword>
<dbReference type="InterPro" id="IPR009875">
    <property type="entry name" value="PilZ_domain"/>
</dbReference>
<evidence type="ECO:0000259" key="5">
    <source>
        <dbReference type="Pfam" id="PF12945"/>
    </source>
</evidence>
<keyword evidence="7" id="KW-1185">Reference proteome</keyword>
<dbReference type="SUPFAM" id="SSF141371">
    <property type="entry name" value="PilZ domain-like"/>
    <property type="match status" value="2"/>
</dbReference>
<dbReference type="InterPro" id="IPR012349">
    <property type="entry name" value="Split_barrel_FMN-bd"/>
</dbReference>
<evidence type="ECO:0000259" key="4">
    <source>
        <dbReference type="Pfam" id="PF07238"/>
    </source>
</evidence>
<dbReference type="Proteomes" id="UP001297581">
    <property type="component" value="Unassembled WGS sequence"/>
</dbReference>
<comment type="caution">
    <text evidence="6">The sequence shown here is derived from an EMBL/GenBank/DDBJ whole genome shotgun (WGS) entry which is preliminary data.</text>
</comment>
<keyword evidence="6" id="KW-0969">Cilium</keyword>
<name>A0AAJ1BIU4_9GAMM</name>